<evidence type="ECO:0000256" key="2">
    <source>
        <dbReference type="SAM" id="Phobius"/>
    </source>
</evidence>
<organism evidence="3 4">
    <name type="scientific">Kineococcus mangrovi</name>
    <dbReference type="NCBI Taxonomy" id="1660183"/>
    <lineage>
        <taxon>Bacteria</taxon>
        <taxon>Bacillati</taxon>
        <taxon>Actinomycetota</taxon>
        <taxon>Actinomycetes</taxon>
        <taxon>Kineosporiales</taxon>
        <taxon>Kineosporiaceae</taxon>
        <taxon>Kineococcus</taxon>
    </lineage>
</organism>
<evidence type="ECO:0000256" key="1">
    <source>
        <dbReference type="SAM" id="MobiDB-lite"/>
    </source>
</evidence>
<comment type="caution">
    <text evidence="3">The sequence shown here is derived from an EMBL/GenBank/DDBJ whole genome shotgun (WGS) entry which is preliminary data.</text>
</comment>
<feature type="region of interest" description="Disordered" evidence="1">
    <location>
        <begin position="315"/>
        <end position="352"/>
    </location>
</feature>
<accession>A0ABV4I2P9</accession>
<sequence>MRRFSLRDDSGYALAFVMIAMLVIAITVATTITIAIANTKPARATANSQAALSAAQAGVDDFVMRLNACDTYWRDAWNVQNGIVPAGGRVCGTSTDSPALTGGYGTTPGTDAAGAGRFRYRLVSIPDPSLSSGGIRLEVTGEYKEETRRITVDLRKEGFLRYIYYTDKESSSPTIMESRYGQRTITLDRQGSNTAFGTSTASGSSYISRLEYSGIGNASLCGNYYYFDGSGSVRRAASDSSTNFSAKTLPETATAYWNSGAYAGQWTINRSCEIQFGPNDAIRGKLYSKDALYLGGNSSSKPRFDGEALSFWQPSYSPAPRPNAPWRDSSSASGYDPDGQAPATTTQAVDLPPTNDQLKQVATSGGCVYSGPTKIVMRADGRYDVTSPRTTTSSVSCGSGLATGTRTVTGPANGVIYVDSWNGGCTDPTASGAASQKLFGLYPVTGDITRYTCRDGDAFVEGTVKGRYTIASANRVIVTNNVRYAAGQSASGTDVLGLISGSGNVEVYHPVGCTNGAGASAGTCVNDAPDFGLGSATQFANLSGSITDPVIHAALLSVGGSFTVQNYDKGQALGTLSVFGGIYQRQRGAVALSGSTGYIKDYVYDAKLVSAPPPSFIQPASDPWLVASFSEDQR</sequence>
<feature type="compositionally biased region" description="Polar residues" evidence="1">
    <location>
        <begin position="342"/>
        <end position="352"/>
    </location>
</feature>
<dbReference type="EMBL" id="JBGGTQ010000005">
    <property type="protein sequence ID" value="MEZ0492953.1"/>
    <property type="molecule type" value="Genomic_DNA"/>
</dbReference>
<proteinExistence type="predicted"/>
<dbReference type="RefSeq" id="WP_370719079.1">
    <property type="nucleotide sequence ID" value="NZ_JBGGTQ010000005.1"/>
</dbReference>
<keyword evidence="4" id="KW-1185">Reference proteome</keyword>
<feature type="transmembrane region" description="Helical" evidence="2">
    <location>
        <begin position="12"/>
        <end position="37"/>
    </location>
</feature>
<evidence type="ECO:0000313" key="4">
    <source>
        <dbReference type="Proteomes" id="UP001566476"/>
    </source>
</evidence>
<keyword evidence="2" id="KW-0472">Membrane</keyword>
<reference evidence="3 4" key="1">
    <citation type="submission" date="2024-07" db="EMBL/GenBank/DDBJ databases">
        <authorList>
            <person name="Thanompreechachai J."/>
            <person name="Duangmal K."/>
        </authorList>
    </citation>
    <scope>NUCLEOTIDE SEQUENCE [LARGE SCALE GENOMIC DNA]</scope>
    <source>
        <strain evidence="3 4">TBRC 1896</strain>
    </source>
</reference>
<dbReference type="Proteomes" id="UP001566476">
    <property type="component" value="Unassembled WGS sequence"/>
</dbReference>
<keyword evidence="2" id="KW-1133">Transmembrane helix</keyword>
<name>A0ABV4I2P9_9ACTN</name>
<gene>
    <name evidence="3" type="ORF">AB2L28_11990</name>
</gene>
<evidence type="ECO:0000313" key="3">
    <source>
        <dbReference type="EMBL" id="MEZ0492953.1"/>
    </source>
</evidence>
<keyword evidence="2" id="KW-0812">Transmembrane</keyword>
<protein>
    <submittedName>
        <fullName evidence="3">Uncharacterized protein</fullName>
    </submittedName>
</protein>